<reference evidence="2" key="1">
    <citation type="journal article" date="2019" name="Int. J. Syst. Evol. Microbiol.">
        <title>The Global Catalogue of Microorganisms (GCM) 10K type strain sequencing project: providing services to taxonomists for standard genome sequencing and annotation.</title>
        <authorList>
            <consortium name="The Broad Institute Genomics Platform"/>
            <consortium name="The Broad Institute Genome Sequencing Center for Infectious Disease"/>
            <person name="Wu L."/>
            <person name="Ma J."/>
        </authorList>
    </citation>
    <scope>NUCLEOTIDE SEQUENCE [LARGE SCALE GENOMIC DNA]</scope>
    <source>
        <strain evidence="2">KCTC 52925</strain>
    </source>
</reference>
<comment type="caution">
    <text evidence="1">The sequence shown here is derived from an EMBL/GenBank/DDBJ whole genome shotgun (WGS) entry which is preliminary data.</text>
</comment>
<sequence>MKLFARFRNKFKKLFQKDKQPEYKVTQFVFSDRQRIDGKSTISFFVNNPKPDVSVTRTFESEDETVNWLMENDDFRRMLFQNLFRTSNSVKYHCGVKDPITLPNKMPGDIDILLYEKDKENASIGIECKIVKSESLEDQSPKINKVSSVQKKGTKQANGYAEIGFSRVYLMVILLDDGRHSPYEELH</sequence>
<keyword evidence="2" id="KW-1185">Reference proteome</keyword>
<proteinExistence type="predicted"/>
<gene>
    <name evidence="1" type="ORF">ACFSYS_06560</name>
</gene>
<dbReference type="Proteomes" id="UP001597438">
    <property type="component" value="Unassembled WGS sequence"/>
</dbReference>
<dbReference type="RefSeq" id="WP_251741412.1">
    <property type="nucleotide sequence ID" value="NZ_JBHUOJ010000012.1"/>
</dbReference>
<protein>
    <submittedName>
        <fullName evidence="1">Uncharacterized protein</fullName>
    </submittedName>
</protein>
<organism evidence="1 2">
    <name type="scientific">Christiangramia antarctica</name>
    <dbReference type="NCBI Taxonomy" id="2058158"/>
    <lineage>
        <taxon>Bacteria</taxon>
        <taxon>Pseudomonadati</taxon>
        <taxon>Bacteroidota</taxon>
        <taxon>Flavobacteriia</taxon>
        <taxon>Flavobacteriales</taxon>
        <taxon>Flavobacteriaceae</taxon>
        <taxon>Christiangramia</taxon>
    </lineage>
</organism>
<accession>A0ABW5X3V5</accession>
<evidence type="ECO:0000313" key="1">
    <source>
        <dbReference type="EMBL" id="MFD2832945.1"/>
    </source>
</evidence>
<dbReference type="EMBL" id="JBHUOJ010000012">
    <property type="protein sequence ID" value="MFD2832945.1"/>
    <property type="molecule type" value="Genomic_DNA"/>
</dbReference>
<evidence type="ECO:0000313" key="2">
    <source>
        <dbReference type="Proteomes" id="UP001597438"/>
    </source>
</evidence>
<name>A0ABW5X3V5_9FLAO</name>